<evidence type="ECO:0000313" key="3">
    <source>
        <dbReference type="EMBL" id="GJM62298.1"/>
    </source>
</evidence>
<dbReference type="InterPro" id="IPR023346">
    <property type="entry name" value="Lysozyme-like_dom_sf"/>
</dbReference>
<dbReference type="InterPro" id="IPR008258">
    <property type="entry name" value="Transglycosylase_SLT_dom_1"/>
</dbReference>
<accession>A0AAN4W0D6</accession>
<organism evidence="3 4">
    <name type="scientific">Persicobacter diffluens</name>
    <dbReference type="NCBI Taxonomy" id="981"/>
    <lineage>
        <taxon>Bacteria</taxon>
        <taxon>Pseudomonadati</taxon>
        <taxon>Bacteroidota</taxon>
        <taxon>Cytophagia</taxon>
        <taxon>Cytophagales</taxon>
        <taxon>Persicobacteraceae</taxon>
        <taxon>Persicobacter</taxon>
    </lineage>
</organism>
<dbReference type="EMBL" id="BQKE01000001">
    <property type="protein sequence ID" value="GJM62298.1"/>
    <property type="molecule type" value="Genomic_DNA"/>
</dbReference>
<sequence>MILGLGVAGVMAGLWYVKAEEETIMAKAASQAEVLSATMTAPGTNTPVFVNAKVVKMPKDLNLAGESVPLDDPEVYERMDKELYVNTYFHSSTIFLIKRSTRWFPQMEPILKEAGIPEDMMYLAAIESGLANVVSPAGAAGYWQLMKGTARELGLEVNEEVDERYDPIKSTEAACKYMLASYEKYGNWTNVAASYNMGRNGFSKALAKQRVDSYYDLLLNQETSRYVFRILAVKEILNDPEKFGFQIPESEKYKPEQLKVVEVKSSIPDLTSWALEHGVNYKTLKRYNSWLRKNTLTIKSGKTYQIKLPA</sequence>
<dbReference type="SUPFAM" id="SSF53955">
    <property type="entry name" value="Lysozyme-like"/>
    <property type="match status" value="1"/>
</dbReference>
<dbReference type="PANTHER" id="PTHR37423">
    <property type="entry name" value="SOLUBLE LYTIC MUREIN TRANSGLYCOSYLASE-RELATED"/>
    <property type="match status" value="1"/>
</dbReference>
<comment type="caution">
    <text evidence="3">The sequence shown here is derived from an EMBL/GenBank/DDBJ whole genome shotgun (WGS) entry which is preliminary data.</text>
</comment>
<name>A0AAN4W0D6_9BACT</name>
<dbReference type="AlphaFoldDB" id="A0AAN4W0D6"/>
<dbReference type="Gene3D" id="1.10.530.10">
    <property type="match status" value="1"/>
</dbReference>
<reference evidence="3 4" key="1">
    <citation type="submission" date="2021-12" db="EMBL/GenBank/DDBJ databases">
        <title>Genome sequencing of bacteria with rrn-lacking chromosome and rrn-plasmid.</title>
        <authorList>
            <person name="Anda M."/>
            <person name="Iwasaki W."/>
        </authorList>
    </citation>
    <scope>NUCLEOTIDE SEQUENCE [LARGE SCALE GENOMIC DNA]</scope>
    <source>
        <strain evidence="3 4">NBRC 15940</strain>
    </source>
</reference>
<dbReference type="PANTHER" id="PTHR37423:SF2">
    <property type="entry name" value="MEMBRANE-BOUND LYTIC MUREIN TRANSGLYCOSYLASE C"/>
    <property type="match status" value="1"/>
</dbReference>
<dbReference type="Proteomes" id="UP001310022">
    <property type="component" value="Unassembled WGS sequence"/>
</dbReference>
<comment type="similarity">
    <text evidence="1">Belongs to the transglycosylase Slt family.</text>
</comment>
<protein>
    <submittedName>
        <fullName evidence="3">Murein transglycosylase</fullName>
    </submittedName>
</protein>
<evidence type="ECO:0000259" key="2">
    <source>
        <dbReference type="Pfam" id="PF01464"/>
    </source>
</evidence>
<feature type="domain" description="Transglycosylase SLT" evidence="2">
    <location>
        <begin position="117"/>
        <end position="210"/>
    </location>
</feature>
<evidence type="ECO:0000313" key="4">
    <source>
        <dbReference type="Proteomes" id="UP001310022"/>
    </source>
</evidence>
<gene>
    <name evidence="3" type="ORF">PEDI_28500</name>
</gene>
<dbReference type="RefSeq" id="WP_338237724.1">
    <property type="nucleotide sequence ID" value="NZ_BQKE01000001.1"/>
</dbReference>
<keyword evidence="4" id="KW-1185">Reference proteome</keyword>
<proteinExistence type="inferred from homology"/>
<dbReference type="CDD" id="cd16894">
    <property type="entry name" value="MltD-like"/>
    <property type="match status" value="1"/>
</dbReference>
<evidence type="ECO:0000256" key="1">
    <source>
        <dbReference type="ARBA" id="ARBA00007734"/>
    </source>
</evidence>
<dbReference type="Pfam" id="PF01464">
    <property type="entry name" value="SLT"/>
    <property type="match status" value="1"/>
</dbReference>